<feature type="transmembrane region" description="Helical" evidence="7">
    <location>
        <begin position="12"/>
        <end position="35"/>
    </location>
</feature>
<dbReference type="RefSeq" id="WP_025489058.1">
    <property type="nucleotide sequence ID" value="NZ_JBKVAZ010000015.1"/>
</dbReference>
<dbReference type="Proteomes" id="UP000261166">
    <property type="component" value="Unassembled WGS sequence"/>
</dbReference>
<proteinExistence type="inferred from homology"/>
<evidence type="ECO:0000313" key="10">
    <source>
        <dbReference type="Proteomes" id="UP000261166"/>
    </source>
</evidence>
<dbReference type="PANTHER" id="PTHR43744">
    <property type="entry name" value="ABC TRANSPORTER PERMEASE PROTEIN MG189-RELATED-RELATED"/>
    <property type="match status" value="1"/>
</dbReference>
<gene>
    <name evidence="9" type="ORF">DWY69_30390</name>
</gene>
<dbReference type="GO" id="GO:0005886">
    <property type="term" value="C:plasma membrane"/>
    <property type="evidence" value="ECO:0007669"/>
    <property type="project" value="UniProtKB-SubCell"/>
</dbReference>
<evidence type="ECO:0000256" key="1">
    <source>
        <dbReference type="ARBA" id="ARBA00004651"/>
    </source>
</evidence>
<feature type="transmembrane region" description="Helical" evidence="7">
    <location>
        <begin position="182"/>
        <end position="208"/>
    </location>
</feature>
<dbReference type="CDD" id="cd06261">
    <property type="entry name" value="TM_PBP2"/>
    <property type="match status" value="1"/>
</dbReference>
<evidence type="ECO:0000256" key="5">
    <source>
        <dbReference type="ARBA" id="ARBA00022989"/>
    </source>
</evidence>
<reference evidence="9 10" key="1">
    <citation type="submission" date="2018-08" db="EMBL/GenBank/DDBJ databases">
        <title>A genome reference for cultivated species of the human gut microbiota.</title>
        <authorList>
            <person name="Zou Y."/>
            <person name="Xue W."/>
            <person name="Luo G."/>
        </authorList>
    </citation>
    <scope>NUCLEOTIDE SEQUENCE [LARGE SCALE GENOMIC DNA]</scope>
    <source>
        <strain evidence="9 10">AF26-4BH</strain>
    </source>
</reference>
<feature type="transmembrane region" description="Helical" evidence="7">
    <location>
        <begin position="107"/>
        <end position="127"/>
    </location>
</feature>
<dbReference type="Pfam" id="PF00528">
    <property type="entry name" value="BPD_transp_1"/>
    <property type="match status" value="1"/>
</dbReference>
<dbReference type="PROSITE" id="PS51257">
    <property type="entry name" value="PROKAR_LIPOPROTEIN"/>
    <property type="match status" value="1"/>
</dbReference>
<sequence>MVQHDKFQQALMHIFMILLVLSCVLPFLLMVMASFTEETTLTRNGYSFIPEVFSLETYRYIIRSAGTILRGYVMTIVVTVIGTVCNLLLTILFAYPLSRKDLPYRSGLSFFLFFTMLFNGGLVPTYMMYANTFHIKNTIFALIVPSLMMNAFYVIMMRSFFSSSIPDSLIEAAKLDGASERKILMSIVVPLSKPMIVTLVLMVGLGYWNDWMNGLYYVTEQKLYTIQMILNNMINNIEFLTRNASMLGSAAANMKIPQVGIRMGIAVIAVLPILIIYPFLQKYFVKGIVIGGVKG</sequence>
<dbReference type="GO" id="GO:0055085">
    <property type="term" value="P:transmembrane transport"/>
    <property type="evidence" value="ECO:0007669"/>
    <property type="project" value="InterPro"/>
</dbReference>
<dbReference type="EMBL" id="QVLU01000060">
    <property type="protein sequence ID" value="RGE59497.1"/>
    <property type="molecule type" value="Genomic_DNA"/>
</dbReference>
<evidence type="ECO:0000256" key="4">
    <source>
        <dbReference type="ARBA" id="ARBA00022692"/>
    </source>
</evidence>
<evidence type="ECO:0000256" key="7">
    <source>
        <dbReference type="RuleBase" id="RU363032"/>
    </source>
</evidence>
<evidence type="ECO:0000256" key="3">
    <source>
        <dbReference type="ARBA" id="ARBA00022475"/>
    </source>
</evidence>
<evidence type="ECO:0000259" key="8">
    <source>
        <dbReference type="PROSITE" id="PS50928"/>
    </source>
</evidence>
<keyword evidence="3" id="KW-1003">Cell membrane</keyword>
<evidence type="ECO:0000256" key="2">
    <source>
        <dbReference type="ARBA" id="ARBA00022448"/>
    </source>
</evidence>
<feature type="transmembrane region" description="Helical" evidence="7">
    <location>
        <begin position="72"/>
        <end position="95"/>
    </location>
</feature>
<accession>A0A3E3I3M6</accession>
<dbReference type="OrthoDB" id="9771544at2"/>
<dbReference type="Gene3D" id="1.10.3720.10">
    <property type="entry name" value="MetI-like"/>
    <property type="match status" value="1"/>
</dbReference>
<name>A0A3E3I3M6_9FIRM</name>
<keyword evidence="2 7" id="KW-0813">Transport</keyword>
<dbReference type="InterPro" id="IPR035906">
    <property type="entry name" value="MetI-like_sf"/>
</dbReference>
<comment type="subcellular location">
    <subcellularLocation>
        <location evidence="1 7">Cell membrane</location>
        <topology evidence="1 7">Multi-pass membrane protein</topology>
    </subcellularLocation>
</comment>
<keyword evidence="6 7" id="KW-0472">Membrane</keyword>
<dbReference type="PROSITE" id="PS50928">
    <property type="entry name" value="ABC_TM1"/>
    <property type="match status" value="1"/>
</dbReference>
<dbReference type="PANTHER" id="PTHR43744:SF9">
    <property type="entry name" value="POLYGALACTURONAN_RHAMNOGALACTURONAN TRANSPORT SYSTEM PERMEASE PROTEIN YTCP"/>
    <property type="match status" value="1"/>
</dbReference>
<keyword evidence="4 7" id="KW-0812">Transmembrane</keyword>
<comment type="similarity">
    <text evidence="7">Belongs to the binding-protein-dependent transport system permease family.</text>
</comment>
<evidence type="ECO:0000313" key="9">
    <source>
        <dbReference type="EMBL" id="RGE59497.1"/>
    </source>
</evidence>
<evidence type="ECO:0000256" key="6">
    <source>
        <dbReference type="ARBA" id="ARBA00023136"/>
    </source>
</evidence>
<dbReference type="InterPro" id="IPR000515">
    <property type="entry name" value="MetI-like"/>
</dbReference>
<dbReference type="SUPFAM" id="SSF161098">
    <property type="entry name" value="MetI-like"/>
    <property type="match status" value="1"/>
</dbReference>
<keyword evidence="5 7" id="KW-1133">Transmembrane helix</keyword>
<feature type="transmembrane region" description="Helical" evidence="7">
    <location>
        <begin position="259"/>
        <end position="280"/>
    </location>
</feature>
<protein>
    <submittedName>
        <fullName evidence="9">Carbohydrate ABC transporter permease</fullName>
    </submittedName>
</protein>
<feature type="domain" description="ABC transmembrane type-1" evidence="8">
    <location>
        <begin position="72"/>
        <end position="280"/>
    </location>
</feature>
<comment type="caution">
    <text evidence="9">The sequence shown here is derived from an EMBL/GenBank/DDBJ whole genome shotgun (WGS) entry which is preliminary data.</text>
</comment>
<dbReference type="AlphaFoldDB" id="A0A3E3I3M6"/>
<feature type="transmembrane region" description="Helical" evidence="7">
    <location>
        <begin position="139"/>
        <end position="161"/>
    </location>
</feature>
<organism evidence="9 10">
    <name type="scientific">Eisenbergiella massiliensis</name>
    <dbReference type="NCBI Taxonomy" id="1720294"/>
    <lineage>
        <taxon>Bacteria</taxon>
        <taxon>Bacillati</taxon>
        <taxon>Bacillota</taxon>
        <taxon>Clostridia</taxon>
        <taxon>Lachnospirales</taxon>
        <taxon>Lachnospiraceae</taxon>
        <taxon>Eisenbergiella</taxon>
    </lineage>
</organism>